<feature type="DNA-binding region" description="OmpR/PhoB-type" evidence="3">
    <location>
        <begin position="136"/>
        <end position="237"/>
    </location>
</feature>
<feature type="region of interest" description="Disordered" evidence="4">
    <location>
        <begin position="122"/>
        <end position="143"/>
    </location>
</feature>
<dbReference type="Pfam" id="PF00486">
    <property type="entry name" value="Trans_reg_C"/>
    <property type="match status" value="1"/>
</dbReference>
<accession>A0A178IFU3</accession>
<proteinExistence type="predicted"/>
<dbReference type="RefSeq" id="WP_068771424.1">
    <property type="nucleotide sequence ID" value="NZ_CP109796.1"/>
</dbReference>
<dbReference type="SMART" id="SM00448">
    <property type="entry name" value="REC"/>
    <property type="match status" value="1"/>
</dbReference>
<protein>
    <submittedName>
        <fullName evidence="7">Two-component system response regulator</fullName>
    </submittedName>
</protein>
<keyword evidence="8" id="KW-1185">Reference proteome</keyword>
<evidence type="ECO:0000313" key="8">
    <source>
        <dbReference type="Proteomes" id="UP000078486"/>
    </source>
</evidence>
<dbReference type="Gene3D" id="6.10.250.690">
    <property type="match status" value="1"/>
</dbReference>
<dbReference type="PANTHER" id="PTHR48111:SF6">
    <property type="entry name" value="TRANSCRIPTIONAL REGULATORY PROTEIN CREB"/>
    <property type="match status" value="1"/>
</dbReference>
<dbReference type="GO" id="GO:0005829">
    <property type="term" value="C:cytosol"/>
    <property type="evidence" value="ECO:0007669"/>
    <property type="project" value="TreeGrafter"/>
</dbReference>
<keyword evidence="1 3" id="KW-0238">DNA-binding</keyword>
<organism evidence="7 8">
    <name type="scientific">Termitidicoccus mucosus</name>
    <dbReference type="NCBI Taxonomy" id="1184151"/>
    <lineage>
        <taxon>Bacteria</taxon>
        <taxon>Pseudomonadati</taxon>
        <taxon>Verrucomicrobiota</taxon>
        <taxon>Opitutia</taxon>
        <taxon>Opitutales</taxon>
        <taxon>Opitutaceae</taxon>
        <taxon>Termitidicoccus</taxon>
    </lineage>
</organism>
<dbReference type="NCBIfam" id="NF008296">
    <property type="entry name" value="PRK11083.1"/>
    <property type="match status" value="1"/>
</dbReference>
<dbReference type="PROSITE" id="PS50110">
    <property type="entry name" value="RESPONSE_REGULATORY"/>
    <property type="match status" value="1"/>
</dbReference>
<dbReference type="SMART" id="SM00862">
    <property type="entry name" value="Trans_reg_C"/>
    <property type="match status" value="1"/>
</dbReference>
<dbReference type="CDD" id="cd00383">
    <property type="entry name" value="trans_reg_C"/>
    <property type="match status" value="1"/>
</dbReference>
<dbReference type="Pfam" id="PF00072">
    <property type="entry name" value="Response_reg"/>
    <property type="match status" value="1"/>
</dbReference>
<evidence type="ECO:0000259" key="6">
    <source>
        <dbReference type="PROSITE" id="PS51755"/>
    </source>
</evidence>
<dbReference type="OrthoDB" id="9778145at2"/>
<dbReference type="GO" id="GO:0006355">
    <property type="term" value="P:regulation of DNA-templated transcription"/>
    <property type="evidence" value="ECO:0007669"/>
    <property type="project" value="InterPro"/>
</dbReference>
<evidence type="ECO:0000259" key="5">
    <source>
        <dbReference type="PROSITE" id="PS50110"/>
    </source>
</evidence>
<dbReference type="Proteomes" id="UP000078486">
    <property type="component" value="Unassembled WGS sequence"/>
</dbReference>
<dbReference type="InterPro" id="IPR039420">
    <property type="entry name" value="WalR-like"/>
</dbReference>
<keyword evidence="2" id="KW-0597">Phosphoprotein</keyword>
<comment type="caution">
    <text evidence="7">The sequence shown here is derived from an EMBL/GenBank/DDBJ whole genome shotgun (WGS) entry which is preliminary data.</text>
</comment>
<dbReference type="SUPFAM" id="SSF46894">
    <property type="entry name" value="C-terminal effector domain of the bipartite response regulators"/>
    <property type="match status" value="1"/>
</dbReference>
<dbReference type="Gene3D" id="3.40.50.2300">
    <property type="match status" value="1"/>
</dbReference>
<dbReference type="Gene3D" id="1.10.10.10">
    <property type="entry name" value="Winged helix-like DNA-binding domain superfamily/Winged helix DNA-binding domain"/>
    <property type="match status" value="1"/>
</dbReference>
<evidence type="ECO:0000313" key="7">
    <source>
        <dbReference type="EMBL" id="OAM88471.1"/>
    </source>
</evidence>
<gene>
    <name evidence="7" type="ORF">AW736_16675</name>
</gene>
<dbReference type="InterPro" id="IPR011006">
    <property type="entry name" value="CheY-like_superfamily"/>
</dbReference>
<dbReference type="GO" id="GO:0032993">
    <property type="term" value="C:protein-DNA complex"/>
    <property type="evidence" value="ECO:0007669"/>
    <property type="project" value="TreeGrafter"/>
</dbReference>
<feature type="modified residue" description="4-aspartylphosphate" evidence="2">
    <location>
        <position position="52"/>
    </location>
</feature>
<dbReference type="PROSITE" id="PS51755">
    <property type="entry name" value="OMPR_PHOB"/>
    <property type="match status" value="1"/>
</dbReference>
<feature type="region of interest" description="Disordered" evidence="4">
    <location>
        <begin position="215"/>
        <end position="238"/>
    </location>
</feature>
<evidence type="ECO:0000256" key="4">
    <source>
        <dbReference type="SAM" id="MobiDB-lite"/>
    </source>
</evidence>
<dbReference type="GO" id="GO:0000976">
    <property type="term" value="F:transcription cis-regulatory region binding"/>
    <property type="evidence" value="ECO:0007669"/>
    <property type="project" value="TreeGrafter"/>
</dbReference>
<evidence type="ECO:0000256" key="3">
    <source>
        <dbReference type="PROSITE-ProRule" id="PRU01091"/>
    </source>
</evidence>
<evidence type="ECO:0000256" key="2">
    <source>
        <dbReference type="PROSITE-ProRule" id="PRU00169"/>
    </source>
</evidence>
<feature type="domain" description="OmpR/PhoB-type" evidence="6">
    <location>
        <begin position="136"/>
        <end position="237"/>
    </location>
</feature>
<dbReference type="InterPro" id="IPR001789">
    <property type="entry name" value="Sig_transdc_resp-reg_receiver"/>
</dbReference>
<dbReference type="AlphaFoldDB" id="A0A178IFU3"/>
<dbReference type="GO" id="GO:0000156">
    <property type="term" value="F:phosphorelay response regulator activity"/>
    <property type="evidence" value="ECO:0007669"/>
    <property type="project" value="TreeGrafter"/>
</dbReference>
<sequence length="238" mass="26059">MSPILIVEDEPAIADTLIYALRTEGFEPVWRGTGREALAALDARLFALVILDVGLPDANGFELCKTIRARSSTPVLFLTARSDEIDRIVGLEIGGDDYVTKPFSPREVSARVKAILRRAKPRAAGDAHGSPAAVAAPPASAPPPVFEHDGDRCEIRFHGARLDLTRYEYRLLKALLSHPGRVFSRDELMTRAWEDPGASLDRTVDAHIKTLRSKLRASSSGADPIQTHRGLGYSLREI</sequence>
<reference evidence="7 8" key="1">
    <citation type="submission" date="2016-01" db="EMBL/GenBank/DDBJ databases">
        <title>High potential of lignocellulose degradation of a new Verrucomicrobia species.</title>
        <authorList>
            <person name="Wang Y."/>
            <person name="Shi Y."/>
            <person name="Qiu Z."/>
            <person name="Liu S."/>
            <person name="Yang H."/>
        </authorList>
    </citation>
    <scope>NUCLEOTIDE SEQUENCE [LARGE SCALE GENOMIC DNA]</scope>
    <source>
        <strain evidence="7 8">TSB47</strain>
    </source>
</reference>
<dbReference type="STRING" id="1184151.AW736_16675"/>
<dbReference type="PANTHER" id="PTHR48111">
    <property type="entry name" value="REGULATOR OF RPOS"/>
    <property type="match status" value="1"/>
</dbReference>
<evidence type="ECO:0000256" key="1">
    <source>
        <dbReference type="ARBA" id="ARBA00023125"/>
    </source>
</evidence>
<feature type="domain" description="Response regulatory" evidence="5">
    <location>
        <begin position="3"/>
        <end position="116"/>
    </location>
</feature>
<dbReference type="EMBL" id="LRRQ01000127">
    <property type="protein sequence ID" value="OAM88471.1"/>
    <property type="molecule type" value="Genomic_DNA"/>
</dbReference>
<dbReference type="InterPro" id="IPR036388">
    <property type="entry name" value="WH-like_DNA-bd_sf"/>
</dbReference>
<dbReference type="SUPFAM" id="SSF52172">
    <property type="entry name" value="CheY-like"/>
    <property type="match status" value="1"/>
</dbReference>
<dbReference type="InterPro" id="IPR001867">
    <property type="entry name" value="OmpR/PhoB-type_DNA-bd"/>
</dbReference>
<dbReference type="InterPro" id="IPR016032">
    <property type="entry name" value="Sig_transdc_resp-reg_C-effctor"/>
</dbReference>
<name>A0A178IFU3_9BACT</name>